<dbReference type="InterPro" id="IPR000524">
    <property type="entry name" value="Tscrpt_reg_HTH_GntR"/>
</dbReference>
<evidence type="ECO:0000256" key="2">
    <source>
        <dbReference type="ARBA" id="ARBA00022898"/>
    </source>
</evidence>
<dbReference type="SUPFAM" id="SSF46785">
    <property type="entry name" value="Winged helix' DNA-binding domain"/>
    <property type="match status" value="1"/>
</dbReference>
<organism evidence="7 8">
    <name type="scientific">Stenotrophomonas maltophilia</name>
    <name type="common">Pseudomonas maltophilia</name>
    <name type="synonym">Xanthomonas maltophilia</name>
    <dbReference type="NCBI Taxonomy" id="40324"/>
    <lineage>
        <taxon>Bacteria</taxon>
        <taxon>Pseudomonadati</taxon>
        <taxon>Pseudomonadota</taxon>
        <taxon>Gammaproteobacteria</taxon>
        <taxon>Lysobacterales</taxon>
        <taxon>Lysobacteraceae</taxon>
        <taxon>Stenotrophomonas</taxon>
        <taxon>Stenotrophomonas maltophilia group</taxon>
    </lineage>
</organism>
<keyword evidence="2" id="KW-0663">Pyridoxal phosphate</keyword>
<dbReference type="GO" id="GO:0003677">
    <property type="term" value="F:DNA binding"/>
    <property type="evidence" value="ECO:0007669"/>
    <property type="project" value="UniProtKB-KW"/>
</dbReference>
<dbReference type="InterPro" id="IPR051446">
    <property type="entry name" value="HTH_trans_reg/aminotransferase"/>
</dbReference>
<name>A0A7V8FGP9_STEMA</name>
<dbReference type="PANTHER" id="PTHR46577:SF1">
    <property type="entry name" value="HTH-TYPE TRANSCRIPTIONAL REGULATORY PROTEIN GABR"/>
    <property type="match status" value="1"/>
</dbReference>
<dbReference type="Gene3D" id="3.40.640.10">
    <property type="entry name" value="Type I PLP-dependent aspartate aminotransferase-like (Major domain)"/>
    <property type="match status" value="1"/>
</dbReference>
<dbReference type="Pfam" id="PF00155">
    <property type="entry name" value="Aminotran_1_2"/>
    <property type="match status" value="1"/>
</dbReference>
<dbReference type="PROSITE" id="PS50949">
    <property type="entry name" value="HTH_GNTR"/>
    <property type="match status" value="1"/>
</dbReference>
<evidence type="ECO:0000256" key="3">
    <source>
        <dbReference type="ARBA" id="ARBA00023015"/>
    </source>
</evidence>
<feature type="domain" description="HTH gntR-type" evidence="6">
    <location>
        <begin position="26"/>
        <end position="94"/>
    </location>
</feature>
<sequence>MQQPAAGRRLKKPNRTWVRPFHDGTGPLYLQIAQQVRDAVDDGVLRAGDRLPPQRDLAQLMGVDLTTVTRAYSELRQADLLDAQGAGGTFIAMAAGNSARSSVDLSMNIPPLLGSTAFAQGMEQGFAHLGAQLGQGELMSYHVGAGSRDDRAAAAQWLAPMLGRVPAERVIVCPGAQTALCAVMLACTQPGDLIAAEQLTYPGLLAAARVLQRGVLPIAMDAEGMLPDALEAACQQRVPALLYLVPTIQNPTTATLSAGRREALLAIARRHGITVVEDDPYWLLAGDAPPPLAAASSAQAPVYYVSTLSKCLAPGLRTAYLVVPAGAPMEPLLDALRSIALMPAQSMVAVASQWIRSGEAADMVRRFQQELRQRQQIAAKILPRPYQAHPAGLHVWLPLPGRLDQYRLIQTAQSQELGIASSDAFSTEEQPGNAIRLSLGGAVDQTSLSAALTRLTEIISEAPETRSPAIV</sequence>
<dbReference type="InterPro" id="IPR036388">
    <property type="entry name" value="WH-like_DNA-bd_sf"/>
</dbReference>
<dbReference type="Gene3D" id="1.10.10.10">
    <property type="entry name" value="Winged helix-like DNA-binding domain superfamily/Winged helix DNA-binding domain"/>
    <property type="match status" value="1"/>
</dbReference>
<gene>
    <name evidence="7" type="primary">lysN</name>
    <name evidence="7" type="ORF">GAK31_02712</name>
</gene>
<dbReference type="CDD" id="cd00609">
    <property type="entry name" value="AAT_like"/>
    <property type="match status" value="1"/>
</dbReference>
<dbReference type="GO" id="GO:0003700">
    <property type="term" value="F:DNA-binding transcription factor activity"/>
    <property type="evidence" value="ECO:0007669"/>
    <property type="project" value="InterPro"/>
</dbReference>
<evidence type="ECO:0000259" key="6">
    <source>
        <dbReference type="PROSITE" id="PS50949"/>
    </source>
</evidence>
<dbReference type="InterPro" id="IPR015421">
    <property type="entry name" value="PyrdxlP-dep_Trfase_major"/>
</dbReference>
<dbReference type="AlphaFoldDB" id="A0A7V8FGP9"/>
<comment type="similarity">
    <text evidence="1">In the C-terminal section; belongs to the class-I pyridoxal-phosphate-dependent aminotransferase family.</text>
</comment>
<reference evidence="8" key="1">
    <citation type="journal article" date="2020" name="MBio">
        <title>Horizontal gene transfer to a defensive symbiont with a reduced genome amongst a multipartite beetle microbiome.</title>
        <authorList>
            <person name="Waterworth S.C."/>
            <person name="Florez L.V."/>
            <person name="Rees E.R."/>
            <person name="Hertweck C."/>
            <person name="Kaltenpoth M."/>
            <person name="Kwan J.C."/>
        </authorList>
    </citation>
    <scope>NUCLEOTIDE SEQUENCE [LARGE SCALE GENOMIC DNA]</scope>
</reference>
<keyword evidence="5" id="KW-0804">Transcription</keyword>
<accession>A0A7V8FGP9</accession>
<dbReference type="InterPro" id="IPR004839">
    <property type="entry name" value="Aminotransferase_I/II_large"/>
</dbReference>
<dbReference type="SUPFAM" id="SSF53383">
    <property type="entry name" value="PLP-dependent transferases"/>
    <property type="match status" value="1"/>
</dbReference>
<keyword evidence="3" id="KW-0805">Transcription regulation</keyword>
<proteinExistence type="inferred from homology"/>
<protein>
    <submittedName>
        <fullName evidence="7">2-aminoadipate transaminase</fullName>
    </submittedName>
</protein>
<evidence type="ECO:0000313" key="8">
    <source>
        <dbReference type="Proteomes" id="UP000487117"/>
    </source>
</evidence>
<dbReference type="PANTHER" id="PTHR46577">
    <property type="entry name" value="HTH-TYPE TRANSCRIPTIONAL REGULATORY PROTEIN GABR"/>
    <property type="match status" value="1"/>
</dbReference>
<dbReference type="InterPro" id="IPR015424">
    <property type="entry name" value="PyrdxlP-dep_Trfase"/>
</dbReference>
<keyword evidence="4" id="KW-0238">DNA-binding</keyword>
<dbReference type="GO" id="GO:0030170">
    <property type="term" value="F:pyridoxal phosphate binding"/>
    <property type="evidence" value="ECO:0007669"/>
    <property type="project" value="InterPro"/>
</dbReference>
<dbReference type="InterPro" id="IPR036390">
    <property type="entry name" value="WH_DNA-bd_sf"/>
</dbReference>
<evidence type="ECO:0000256" key="4">
    <source>
        <dbReference type="ARBA" id="ARBA00023125"/>
    </source>
</evidence>
<dbReference type="Pfam" id="PF00392">
    <property type="entry name" value="GntR"/>
    <property type="match status" value="1"/>
</dbReference>
<dbReference type="SMART" id="SM00345">
    <property type="entry name" value="HTH_GNTR"/>
    <property type="match status" value="1"/>
</dbReference>
<evidence type="ECO:0000313" key="7">
    <source>
        <dbReference type="EMBL" id="KAF1015222.1"/>
    </source>
</evidence>
<comment type="caution">
    <text evidence="7">The sequence shown here is derived from an EMBL/GenBank/DDBJ whole genome shotgun (WGS) entry which is preliminary data.</text>
</comment>
<dbReference type="CDD" id="cd07377">
    <property type="entry name" value="WHTH_GntR"/>
    <property type="match status" value="1"/>
</dbReference>
<dbReference type="Proteomes" id="UP000487117">
    <property type="component" value="Unassembled WGS sequence"/>
</dbReference>
<evidence type="ECO:0000256" key="1">
    <source>
        <dbReference type="ARBA" id="ARBA00005384"/>
    </source>
</evidence>
<evidence type="ECO:0000256" key="5">
    <source>
        <dbReference type="ARBA" id="ARBA00023163"/>
    </source>
</evidence>
<dbReference type="EMBL" id="WNDS01000003">
    <property type="protein sequence ID" value="KAF1015222.1"/>
    <property type="molecule type" value="Genomic_DNA"/>
</dbReference>